<dbReference type="EMBL" id="QXFZ01003469">
    <property type="protein sequence ID" value="KAE9068875.1"/>
    <property type="molecule type" value="Genomic_DNA"/>
</dbReference>
<dbReference type="AlphaFoldDB" id="A0A6A3VN81"/>
<feature type="region of interest" description="Disordered" evidence="1">
    <location>
        <begin position="1"/>
        <end position="37"/>
    </location>
</feature>
<evidence type="ECO:0000313" key="4">
    <source>
        <dbReference type="EMBL" id="KAE9170451.1"/>
    </source>
</evidence>
<comment type="caution">
    <text evidence="4">The sequence shown here is derived from an EMBL/GenBank/DDBJ whole genome shotgun (WGS) entry which is preliminary data.</text>
</comment>
<evidence type="ECO:0000256" key="1">
    <source>
        <dbReference type="SAM" id="MobiDB-lite"/>
    </source>
</evidence>
<sequence length="101" mass="11165">RQDGGGRGYGVDQGREEGPGRRKKVAVEPTSDSDDEKREVELKVVALSDDVKRRFGQVVWAKKGWLPAPAAQEAAGRGRQGAVDQVSRLLLREQQIRTRVV</sequence>
<evidence type="ECO:0000313" key="6">
    <source>
        <dbReference type="Proteomes" id="UP000441208"/>
    </source>
</evidence>
<evidence type="ECO:0000313" key="3">
    <source>
        <dbReference type="EMBL" id="KAE9068875.1"/>
    </source>
</evidence>
<reference evidence="5 6" key="1">
    <citation type="submission" date="2018-08" db="EMBL/GenBank/DDBJ databases">
        <title>Genomic investigation of the strawberry pathogen Phytophthora fragariae indicates pathogenicity is determined by transcriptional variation in three key races.</title>
        <authorList>
            <person name="Adams T.M."/>
            <person name="Armitage A.D."/>
            <person name="Sobczyk M.K."/>
            <person name="Bates H.J."/>
            <person name="Dunwell J.M."/>
            <person name="Nellist C.F."/>
            <person name="Harrison R.J."/>
        </authorList>
    </citation>
    <scope>NUCLEOTIDE SEQUENCE [LARGE SCALE GENOMIC DNA]</scope>
    <source>
        <strain evidence="4 5">NOV-27</strain>
        <strain evidence="3 6">NOV-71</strain>
        <strain evidence="2 7">ONT-3</strain>
    </source>
</reference>
<dbReference type="Proteomes" id="UP000433483">
    <property type="component" value="Unassembled WGS sequence"/>
</dbReference>
<gene>
    <name evidence="4" type="ORF">PF005_g27549</name>
    <name evidence="3" type="ORF">PF007_g27525</name>
    <name evidence="2" type="ORF">PF010_g27164</name>
</gene>
<evidence type="ECO:0000313" key="2">
    <source>
        <dbReference type="EMBL" id="KAE9068175.1"/>
    </source>
</evidence>
<evidence type="ECO:0000313" key="5">
    <source>
        <dbReference type="Proteomes" id="UP000433483"/>
    </source>
</evidence>
<feature type="non-terminal residue" evidence="4">
    <location>
        <position position="1"/>
    </location>
</feature>
<dbReference type="EMBL" id="QXGB01003498">
    <property type="protein sequence ID" value="KAE9170451.1"/>
    <property type="molecule type" value="Genomic_DNA"/>
</dbReference>
<protein>
    <submittedName>
        <fullName evidence="4">Uncharacterized protein</fullName>
    </submittedName>
</protein>
<dbReference type="Proteomes" id="UP000441208">
    <property type="component" value="Unassembled WGS sequence"/>
</dbReference>
<name>A0A6A3VN81_9STRA</name>
<feature type="compositionally biased region" description="Gly residues" evidence="1">
    <location>
        <begin position="1"/>
        <end position="11"/>
    </location>
</feature>
<keyword evidence="5" id="KW-1185">Reference proteome</keyword>
<proteinExistence type="predicted"/>
<dbReference type="Proteomes" id="UP000488956">
    <property type="component" value="Unassembled WGS sequence"/>
</dbReference>
<evidence type="ECO:0000313" key="7">
    <source>
        <dbReference type="Proteomes" id="UP000488956"/>
    </source>
</evidence>
<dbReference type="EMBL" id="QXFX01003580">
    <property type="protein sequence ID" value="KAE9068175.1"/>
    <property type="molecule type" value="Genomic_DNA"/>
</dbReference>
<organism evidence="4 5">
    <name type="scientific">Phytophthora fragariae</name>
    <dbReference type="NCBI Taxonomy" id="53985"/>
    <lineage>
        <taxon>Eukaryota</taxon>
        <taxon>Sar</taxon>
        <taxon>Stramenopiles</taxon>
        <taxon>Oomycota</taxon>
        <taxon>Peronosporomycetes</taxon>
        <taxon>Peronosporales</taxon>
        <taxon>Peronosporaceae</taxon>
        <taxon>Phytophthora</taxon>
    </lineage>
</organism>
<accession>A0A6A3VN81</accession>